<accession>A0A0K9GYT3</accession>
<dbReference type="InterPro" id="IPR001173">
    <property type="entry name" value="Glyco_trans_2-like"/>
</dbReference>
<evidence type="ECO:0000256" key="1">
    <source>
        <dbReference type="ARBA" id="ARBA00006739"/>
    </source>
</evidence>
<dbReference type="STRING" id="1679170.AC625_22110"/>
<keyword evidence="6" id="KW-1185">Reference proteome</keyword>
<organism evidence="5 6">
    <name type="scientific">Peribacillus loiseleuriae</name>
    <dbReference type="NCBI Taxonomy" id="1679170"/>
    <lineage>
        <taxon>Bacteria</taxon>
        <taxon>Bacillati</taxon>
        <taxon>Bacillota</taxon>
        <taxon>Bacilli</taxon>
        <taxon>Bacillales</taxon>
        <taxon>Bacillaceae</taxon>
        <taxon>Peribacillus</taxon>
    </lineage>
</organism>
<comment type="caution">
    <text evidence="5">The sequence shown here is derived from an EMBL/GenBank/DDBJ whole genome shotgun (WGS) entry which is preliminary data.</text>
</comment>
<evidence type="ECO:0000256" key="2">
    <source>
        <dbReference type="ARBA" id="ARBA00022676"/>
    </source>
</evidence>
<dbReference type="AlphaFoldDB" id="A0A0K9GYT3"/>
<comment type="similarity">
    <text evidence="1">Belongs to the glycosyltransferase 2 family.</text>
</comment>
<dbReference type="SUPFAM" id="SSF53448">
    <property type="entry name" value="Nucleotide-diphospho-sugar transferases"/>
    <property type="match status" value="1"/>
</dbReference>
<dbReference type="Pfam" id="PF00535">
    <property type="entry name" value="Glycos_transf_2"/>
    <property type="match status" value="1"/>
</dbReference>
<evidence type="ECO:0000313" key="6">
    <source>
        <dbReference type="Proteomes" id="UP000037146"/>
    </source>
</evidence>
<keyword evidence="2" id="KW-0328">Glycosyltransferase</keyword>
<dbReference type="RefSeq" id="WP_049683243.1">
    <property type="nucleotide sequence ID" value="NZ_LFZW01000001.1"/>
</dbReference>
<dbReference type="EMBL" id="LFZW01000001">
    <property type="protein sequence ID" value="KMY51889.1"/>
    <property type="molecule type" value="Genomic_DNA"/>
</dbReference>
<dbReference type="PANTHER" id="PTHR22916:SF51">
    <property type="entry name" value="GLYCOSYLTRANSFERASE EPSH-RELATED"/>
    <property type="match status" value="1"/>
</dbReference>
<evidence type="ECO:0000313" key="5">
    <source>
        <dbReference type="EMBL" id="KMY51889.1"/>
    </source>
</evidence>
<evidence type="ECO:0000256" key="3">
    <source>
        <dbReference type="ARBA" id="ARBA00022679"/>
    </source>
</evidence>
<sequence>MSIKVSVIIPVYNAEKYVAECIESLISQTLQDCEFIFINDGSKDRSGEMIEHYQKLDNRIILINQGNQGVSMARNAGLHIATGEYIGFVDADDYIENDMYERLYHSAKYDDCDVVISNFESEMDGHKVITKYPFPIDTTLKKNYIEQELLPYFIKADNLNSVVNKLFRNELIKEQSIGFPEKVALGEDGLFNIRFFSYAFTVKYLEYAGYHYREVAGSATRNIAGKDYFNRSLEVYNLNLPDIFTGIMNKEKLQQLKSIKLVNNVMSYIHLYLKPSQDISFSNRYKYVKNMICNKDVKEALFVYYNEVYHVLGRYEKFIVNMMKRKSIIGLYCATAYSRFRNK</sequence>
<dbReference type="CDD" id="cd00761">
    <property type="entry name" value="Glyco_tranf_GTA_type"/>
    <property type="match status" value="1"/>
</dbReference>
<dbReference type="Proteomes" id="UP000037146">
    <property type="component" value="Unassembled WGS sequence"/>
</dbReference>
<protein>
    <submittedName>
        <fullName evidence="5">Glycosyl transferase family 2</fullName>
    </submittedName>
</protein>
<proteinExistence type="inferred from homology"/>
<dbReference type="PATRIC" id="fig|1679170.3.peg.4985"/>
<feature type="domain" description="Glycosyltransferase 2-like" evidence="4">
    <location>
        <begin position="6"/>
        <end position="135"/>
    </location>
</feature>
<gene>
    <name evidence="5" type="ORF">AC625_22110</name>
</gene>
<name>A0A0K9GYT3_9BACI</name>
<evidence type="ECO:0000259" key="4">
    <source>
        <dbReference type="Pfam" id="PF00535"/>
    </source>
</evidence>
<dbReference type="OrthoDB" id="396512at2"/>
<keyword evidence="3 5" id="KW-0808">Transferase</keyword>
<dbReference type="GO" id="GO:0016757">
    <property type="term" value="F:glycosyltransferase activity"/>
    <property type="evidence" value="ECO:0007669"/>
    <property type="project" value="UniProtKB-KW"/>
</dbReference>
<reference evidence="6" key="1">
    <citation type="submission" date="2015-07" db="EMBL/GenBank/DDBJ databases">
        <title>Genome sequencing project for genomic taxonomy and phylogenomics of Bacillus-like bacteria.</title>
        <authorList>
            <person name="Liu B."/>
            <person name="Wang J."/>
            <person name="Zhu Y."/>
            <person name="Liu G."/>
            <person name="Chen Q."/>
            <person name="Chen Z."/>
            <person name="Lan J."/>
            <person name="Che J."/>
            <person name="Ge C."/>
            <person name="Shi H."/>
            <person name="Pan Z."/>
            <person name="Liu X."/>
        </authorList>
    </citation>
    <scope>NUCLEOTIDE SEQUENCE [LARGE SCALE GENOMIC DNA]</scope>
    <source>
        <strain evidence="6">FJAT-27997</strain>
    </source>
</reference>
<dbReference type="InterPro" id="IPR029044">
    <property type="entry name" value="Nucleotide-diphossugar_trans"/>
</dbReference>
<dbReference type="Gene3D" id="3.90.550.10">
    <property type="entry name" value="Spore Coat Polysaccharide Biosynthesis Protein SpsA, Chain A"/>
    <property type="match status" value="1"/>
</dbReference>
<dbReference type="PANTHER" id="PTHR22916">
    <property type="entry name" value="GLYCOSYLTRANSFERASE"/>
    <property type="match status" value="1"/>
</dbReference>